<keyword evidence="1" id="KW-0472">Membrane</keyword>
<feature type="transmembrane region" description="Helical" evidence="1">
    <location>
        <begin position="230"/>
        <end position="250"/>
    </location>
</feature>
<evidence type="ECO:0000313" key="2">
    <source>
        <dbReference type="EMBL" id="MBB4664705.1"/>
    </source>
</evidence>
<feature type="transmembrane region" description="Helical" evidence="1">
    <location>
        <begin position="74"/>
        <end position="93"/>
    </location>
</feature>
<organism evidence="2 3">
    <name type="scientific">Conexibacter arvalis</name>
    <dbReference type="NCBI Taxonomy" id="912552"/>
    <lineage>
        <taxon>Bacteria</taxon>
        <taxon>Bacillati</taxon>
        <taxon>Actinomycetota</taxon>
        <taxon>Thermoleophilia</taxon>
        <taxon>Solirubrobacterales</taxon>
        <taxon>Conexibacteraceae</taxon>
        <taxon>Conexibacter</taxon>
    </lineage>
</organism>
<feature type="transmembrane region" description="Helical" evidence="1">
    <location>
        <begin position="26"/>
        <end position="48"/>
    </location>
</feature>
<dbReference type="Proteomes" id="UP000585272">
    <property type="component" value="Unassembled WGS sequence"/>
</dbReference>
<keyword evidence="1" id="KW-0812">Transmembrane</keyword>
<keyword evidence="1" id="KW-1133">Transmembrane helix</keyword>
<reference evidence="2 3" key="1">
    <citation type="submission" date="2020-08" db="EMBL/GenBank/DDBJ databases">
        <title>Genomic Encyclopedia of Archaeal and Bacterial Type Strains, Phase II (KMG-II): from individual species to whole genera.</title>
        <authorList>
            <person name="Goeker M."/>
        </authorList>
    </citation>
    <scope>NUCLEOTIDE SEQUENCE [LARGE SCALE GENOMIC DNA]</scope>
    <source>
        <strain evidence="2 3">DSM 23288</strain>
    </source>
</reference>
<evidence type="ECO:0000256" key="1">
    <source>
        <dbReference type="SAM" id="Phobius"/>
    </source>
</evidence>
<sequence>MSAIAVTHARVARSEWIKLRTVRSTVLTYLFAIAALGGSGLLVAISALERWESMSPSERAGVRIHEYVLAGDDLAFLALGVVGVIAVTGEYTTGMVRATLAAVPARLPVLWAKLAVLCATTFALMLPTSLVTYLVGDAIMSQRWEERLTDPGVLRVVVGTAVVATLVCALGVVLGFLLRSTAGAIATLFAILIVLPMTLGQFVPEIAPYLPSSAMLSFITVSPEEDMLAAWPGLALFAGYVAVAIGGAAARLKRRDA</sequence>
<keyword evidence="3" id="KW-1185">Reference proteome</keyword>
<accession>A0A840IK53</accession>
<protein>
    <submittedName>
        <fullName evidence="2">ABC-type transport system involved in multi-copper enzyme maturation permease subunit</fullName>
    </submittedName>
</protein>
<feature type="transmembrane region" description="Helical" evidence="1">
    <location>
        <begin position="156"/>
        <end position="178"/>
    </location>
</feature>
<evidence type="ECO:0000313" key="3">
    <source>
        <dbReference type="Proteomes" id="UP000585272"/>
    </source>
</evidence>
<name>A0A840IK53_9ACTN</name>
<feature type="transmembrane region" description="Helical" evidence="1">
    <location>
        <begin position="185"/>
        <end position="210"/>
    </location>
</feature>
<dbReference type="RefSeq" id="WP_183344974.1">
    <property type="nucleotide sequence ID" value="NZ_JACHNU010000008.1"/>
</dbReference>
<proteinExistence type="predicted"/>
<dbReference type="EMBL" id="JACHNU010000008">
    <property type="protein sequence ID" value="MBB4664705.1"/>
    <property type="molecule type" value="Genomic_DNA"/>
</dbReference>
<gene>
    <name evidence="2" type="ORF">BDZ31_004320</name>
</gene>
<dbReference type="AlphaFoldDB" id="A0A840IK53"/>
<comment type="caution">
    <text evidence="2">The sequence shown here is derived from an EMBL/GenBank/DDBJ whole genome shotgun (WGS) entry which is preliminary data.</text>
</comment>
<feature type="transmembrane region" description="Helical" evidence="1">
    <location>
        <begin position="114"/>
        <end position="136"/>
    </location>
</feature>